<dbReference type="InterPro" id="IPR010985">
    <property type="entry name" value="Ribbon_hlx_hlx"/>
</dbReference>
<evidence type="ECO:0000313" key="1">
    <source>
        <dbReference type="EMBL" id="BDD86876.1"/>
    </source>
</evidence>
<sequence>MSTQAKRATIYFDPDIHKALKIKSLETSRSITDLVNQAVKEALSDDVEDILSFEERKNEPLISYDQMVKKLRKDGRI</sequence>
<accession>A0ABM7W7B6</accession>
<protein>
    <recommendedName>
        <fullName evidence="3">CopG family transcriptional regulator</fullName>
    </recommendedName>
</protein>
<evidence type="ECO:0008006" key="3">
    <source>
        <dbReference type="Google" id="ProtNLM"/>
    </source>
</evidence>
<dbReference type="Gene3D" id="1.10.1220.10">
    <property type="entry name" value="Met repressor-like"/>
    <property type="match status" value="1"/>
</dbReference>
<dbReference type="RefSeq" id="WP_284153946.1">
    <property type="nucleotide sequence ID" value="NZ_AP025516.1"/>
</dbReference>
<dbReference type="InterPro" id="IPR013321">
    <property type="entry name" value="Arc_rbn_hlx_hlx"/>
</dbReference>
<organism evidence="1 2">
    <name type="scientific">Desulfofustis limnaeus</name>
    <dbReference type="NCBI Taxonomy" id="2740163"/>
    <lineage>
        <taxon>Bacteria</taxon>
        <taxon>Pseudomonadati</taxon>
        <taxon>Thermodesulfobacteriota</taxon>
        <taxon>Desulfobulbia</taxon>
        <taxon>Desulfobulbales</taxon>
        <taxon>Desulfocapsaceae</taxon>
        <taxon>Desulfofustis</taxon>
    </lineage>
</organism>
<keyword evidence="2" id="KW-1185">Reference proteome</keyword>
<name>A0ABM7W7B6_9BACT</name>
<dbReference type="EMBL" id="AP025516">
    <property type="protein sequence ID" value="BDD86876.1"/>
    <property type="molecule type" value="Genomic_DNA"/>
</dbReference>
<reference evidence="1 2" key="1">
    <citation type="submission" date="2022-01" db="EMBL/GenBank/DDBJ databases">
        <title>Desulfofustis limnae sp. nov., a novel mesophilic sulfate-reducing bacterium isolated from marsh soil.</title>
        <authorList>
            <person name="Watanabe M."/>
            <person name="Takahashi A."/>
            <person name="Kojima H."/>
            <person name="Fukui M."/>
        </authorList>
    </citation>
    <scope>NUCLEOTIDE SEQUENCE [LARGE SCALE GENOMIC DNA]</scope>
    <source>
        <strain evidence="1 2">PPLL</strain>
    </source>
</reference>
<proteinExistence type="predicted"/>
<gene>
    <name evidence="1" type="ORF">DPPLL_12410</name>
</gene>
<dbReference type="Proteomes" id="UP000830055">
    <property type="component" value="Chromosome"/>
</dbReference>
<evidence type="ECO:0000313" key="2">
    <source>
        <dbReference type="Proteomes" id="UP000830055"/>
    </source>
</evidence>
<dbReference type="SUPFAM" id="SSF47598">
    <property type="entry name" value="Ribbon-helix-helix"/>
    <property type="match status" value="1"/>
</dbReference>